<evidence type="ECO:0000256" key="1">
    <source>
        <dbReference type="SAM" id="MobiDB-lite"/>
    </source>
</evidence>
<comment type="caution">
    <text evidence="2">The sequence shown here is derived from an EMBL/GenBank/DDBJ whole genome shotgun (WGS) entry which is preliminary data.</text>
</comment>
<proteinExistence type="predicted"/>
<name>A0AAV7MK15_PLEWA</name>
<evidence type="ECO:0000313" key="2">
    <source>
        <dbReference type="EMBL" id="KAJ1103853.1"/>
    </source>
</evidence>
<feature type="compositionally biased region" description="Polar residues" evidence="1">
    <location>
        <begin position="1"/>
        <end position="14"/>
    </location>
</feature>
<dbReference type="Proteomes" id="UP001066276">
    <property type="component" value="Chromosome 9"/>
</dbReference>
<feature type="region of interest" description="Disordered" evidence="1">
    <location>
        <begin position="1"/>
        <end position="75"/>
    </location>
</feature>
<dbReference type="EMBL" id="JANPWB010000013">
    <property type="protein sequence ID" value="KAJ1103853.1"/>
    <property type="molecule type" value="Genomic_DNA"/>
</dbReference>
<gene>
    <name evidence="2" type="ORF">NDU88_001274</name>
</gene>
<protein>
    <submittedName>
        <fullName evidence="2">Uncharacterized protein</fullName>
    </submittedName>
</protein>
<keyword evidence="3" id="KW-1185">Reference proteome</keyword>
<reference evidence="2" key="1">
    <citation type="journal article" date="2022" name="bioRxiv">
        <title>Sequencing and chromosome-scale assembly of the giantPleurodeles waltlgenome.</title>
        <authorList>
            <person name="Brown T."/>
            <person name="Elewa A."/>
            <person name="Iarovenko S."/>
            <person name="Subramanian E."/>
            <person name="Araus A.J."/>
            <person name="Petzold A."/>
            <person name="Susuki M."/>
            <person name="Suzuki K.-i.T."/>
            <person name="Hayashi T."/>
            <person name="Toyoda A."/>
            <person name="Oliveira C."/>
            <person name="Osipova E."/>
            <person name="Leigh N.D."/>
            <person name="Simon A."/>
            <person name="Yun M.H."/>
        </authorList>
    </citation>
    <scope>NUCLEOTIDE SEQUENCE</scope>
    <source>
        <strain evidence="2">20211129_DDA</strain>
        <tissue evidence="2">Liver</tissue>
    </source>
</reference>
<accession>A0AAV7MK15</accession>
<organism evidence="2 3">
    <name type="scientific">Pleurodeles waltl</name>
    <name type="common">Iberian ribbed newt</name>
    <dbReference type="NCBI Taxonomy" id="8319"/>
    <lineage>
        <taxon>Eukaryota</taxon>
        <taxon>Metazoa</taxon>
        <taxon>Chordata</taxon>
        <taxon>Craniata</taxon>
        <taxon>Vertebrata</taxon>
        <taxon>Euteleostomi</taxon>
        <taxon>Amphibia</taxon>
        <taxon>Batrachia</taxon>
        <taxon>Caudata</taxon>
        <taxon>Salamandroidea</taxon>
        <taxon>Salamandridae</taxon>
        <taxon>Pleurodelinae</taxon>
        <taxon>Pleurodeles</taxon>
    </lineage>
</organism>
<evidence type="ECO:0000313" key="3">
    <source>
        <dbReference type="Proteomes" id="UP001066276"/>
    </source>
</evidence>
<sequence>MDRPQPQSSGTAAATLSPVGPRSSTSTADQAPQATGNRGPGNRAQDLRSPPSRRKGEAPIPRAPPAVPPQASGCPCRTQTLQVRAADATRTKAWELVAG</sequence>
<feature type="compositionally biased region" description="Polar residues" evidence="1">
    <location>
        <begin position="22"/>
        <end position="36"/>
    </location>
</feature>
<dbReference type="AlphaFoldDB" id="A0AAV7MK15"/>